<organism evidence="6 7">
    <name type="scientific">Flexibacter flexilis DSM 6793</name>
    <dbReference type="NCBI Taxonomy" id="927664"/>
    <lineage>
        <taxon>Bacteria</taxon>
        <taxon>Pseudomonadati</taxon>
        <taxon>Bacteroidota</taxon>
        <taxon>Cytophagia</taxon>
        <taxon>Cytophagales</taxon>
        <taxon>Flexibacteraceae</taxon>
        <taxon>Flexibacter</taxon>
    </lineage>
</organism>
<dbReference type="SUPFAM" id="SSF54534">
    <property type="entry name" value="FKBP-like"/>
    <property type="match status" value="2"/>
</dbReference>
<evidence type="ECO:0000256" key="2">
    <source>
        <dbReference type="PROSITE-ProRule" id="PRU00473"/>
    </source>
</evidence>
<accession>A0A1I1JVZ9</accession>
<dbReference type="Gene3D" id="3.10.50.40">
    <property type="match status" value="2"/>
</dbReference>
<dbReference type="RefSeq" id="WP_143083947.1">
    <property type="nucleotide sequence ID" value="NZ_FOLE01000006.1"/>
</dbReference>
<keyword evidence="7" id="KW-1185">Reference proteome</keyword>
<name>A0A1I1JVZ9_9BACT</name>
<dbReference type="Proteomes" id="UP000199514">
    <property type="component" value="Unassembled WGS sequence"/>
</dbReference>
<dbReference type="InterPro" id="IPR023058">
    <property type="entry name" value="PPIase_PpiC_CS"/>
</dbReference>
<dbReference type="InterPro" id="IPR000297">
    <property type="entry name" value="PPIase_PpiC"/>
</dbReference>
<feature type="domain" description="PpiC" evidence="4">
    <location>
        <begin position="237"/>
        <end position="340"/>
    </location>
</feature>
<feature type="domain" description="PpiC" evidence="4">
    <location>
        <begin position="130"/>
        <end position="232"/>
    </location>
</feature>
<dbReference type="InterPro" id="IPR050245">
    <property type="entry name" value="PrsA_foldase"/>
</dbReference>
<dbReference type="AlphaFoldDB" id="A0A1I1JVZ9"/>
<protein>
    <submittedName>
        <fullName evidence="6">Peptidyl-prolyl cis-trans isomerase SurA</fullName>
    </submittedName>
</protein>
<dbReference type="OrthoDB" id="14196at2"/>
<evidence type="ECO:0000256" key="1">
    <source>
        <dbReference type="PROSITE-ProRule" id="PRU00278"/>
    </source>
</evidence>
<evidence type="ECO:0000259" key="4">
    <source>
        <dbReference type="PROSITE" id="PS50198"/>
    </source>
</evidence>
<gene>
    <name evidence="6" type="ORF">SAMN05421780_106132</name>
</gene>
<dbReference type="SUPFAM" id="SSF103088">
    <property type="entry name" value="OmpA-like"/>
    <property type="match status" value="1"/>
</dbReference>
<keyword evidence="1" id="KW-0697">Rotamase</keyword>
<keyword evidence="2" id="KW-0472">Membrane</keyword>
<dbReference type="STRING" id="927664.SAMN05421780_106132"/>
<dbReference type="PROSITE" id="PS01096">
    <property type="entry name" value="PPIC_PPIASE_1"/>
    <property type="match status" value="1"/>
</dbReference>
<reference evidence="6 7" key="1">
    <citation type="submission" date="2016-10" db="EMBL/GenBank/DDBJ databases">
        <authorList>
            <person name="de Groot N.N."/>
        </authorList>
    </citation>
    <scope>NUCLEOTIDE SEQUENCE [LARGE SCALE GENOMIC DNA]</scope>
    <source>
        <strain evidence="6 7">DSM 6793</strain>
    </source>
</reference>
<dbReference type="SUPFAM" id="SSF109998">
    <property type="entry name" value="Triger factor/SurA peptide-binding domain-like"/>
    <property type="match status" value="1"/>
</dbReference>
<evidence type="ECO:0000256" key="3">
    <source>
        <dbReference type="SAM" id="SignalP"/>
    </source>
</evidence>
<dbReference type="PANTHER" id="PTHR47245">
    <property type="entry name" value="PEPTIDYLPROLYL ISOMERASE"/>
    <property type="match status" value="1"/>
</dbReference>
<evidence type="ECO:0000313" key="7">
    <source>
        <dbReference type="Proteomes" id="UP000199514"/>
    </source>
</evidence>
<dbReference type="InterPro" id="IPR006665">
    <property type="entry name" value="OmpA-like"/>
</dbReference>
<dbReference type="Pfam" id="PF00691">
    <property type="entry name" value="OmpA"/>
    <property type="match status" value="1"/>
</dbReference>
<dbReference type="InterPro" id="IPR027304">
    <property type="entry name" value="Trigger_fact/SurA_dom_sf"/>
</dbReference>
<feature type="chain" id="PRO_5011646700" evidence="3">
    <location>
        <begin position="25"/>
        <end position="766"/>
    </location>
</feature>
<dbReference type="InterPro" id="IPR036737">
    <property type="entry name" value="OmpA-like_sf"/>
</dbReference>
<dbReference type="PROSITE" id="PS51123">
    <property type="entry name" value="OMPA_2"/>
    <property type="match status" value="1"/>
</dbReference>
<dbReference type="PROSITE" id="PS50198">
    <property type="entry name" value="PPIC_PPIASE_2"/>
    <property type="match status" value="2"/>
</dbReference>
<dbReference type="GO" id="GO:0016020">
    <property type="term" value="C:membrane"/>
    <property type="evidence" value="ECO:0007669"/>
    <property type="project" value="UniProtKB-UniRule"/>
</dbReference>
<dbReference type="Pfam" id="PF13616">
    <property type="entry name" value="Rotamase_3"/>
    <property type="match status" value="1"/>
</dbReference>
<dbReference type="EMBL" id="FOLE01000006">
    <property type="protein sequence ID" value="SFC52754.1"/>
    <property type="molecule type" value="Genomic_DNA"/>
</dbReference>
<dbReference type="InterPro" id="IPR046357">
    <property type="entry name" value="PPIase_dom_sf"/>
</dbReference>
<keyword evidence="3" id="KW-0732">Signal</keyword>
<dbReference type="GO" id="GO:0003755">
    <property type="term" value="F:peptidyl-prolyl cis-trans isomerase activity"/>
    <property type="evidence" value="ECO:0007669"/>
    <property type="project" value="UniProtKB-KW"/>
</dbReference>
<dbReference type="PANTHER" id="PTHR47245:SF2">
    <property type="entry name" value="PEPTIDYL-PROLYL CIS-TRANS ISOMERASE HP_0175-RELATED"/>
    <property type="match status" value="1"/>
</dbReference>
<evidence type="ECO:0000313" key="6">
    <source>
        <dbReference type="EMBL" id="SFC52754.1"/>
    </source>
</evidence>
<feature type="signal peptide" evidence="3">
    <location>
        <begin position="1"/>
        <end position="24"/>
    </location>
</feature>
<dbReference type="Pfam" id="PF00639">
    <property type="entry name" value="Rotamase"/>
    <property type="match status" value="1"/>
</dbReference>
<feature type="domain" description="OmpA-like" evidence="5">
    <location>
        <begin position="550"/>
        <end position="678"/>
    </location>
</feature>
<evidence type="ECO:0000259" key="5">
    <source>
        <dbReference type="PROSITE" id="PS51123"/>
    </source>
</evidence>
<sequence>MDKKLSYALLATAFATSIALPLSAQIKAKKNNSTLLTVGANKVPVSEFEYVYKKNNTGAEDAFTEKSLKEYLELYTNFKLKVTDAEKNGLDTTEAFKAELNSYRKQLAQPYLTEKEVTEKLIKEAYERSKEEINASHILIMVAPDADPKDTLAALNKITDIRKKALAGAKFEDLAKQYSEDPSGKSNGGNLGYFTSLQMVYPFEDMAYKTPKGQISQPVRTRFGYHIIKVNDRRTSQGQVKVAHIMVKANQGMPAEDSVAAKQKIDEIYNRLQKGEAWDGLCSQFSDDNGSKNKGGVLPMFGTSQMIPSFEEAAFSLAKVGDISKPVQTPYGWHVIKLIEKKGLDSFESLEPTIKTKVSKDSRSELNKAALITRLKKENKFKEVPNALKLALTKADTTLAKGKWTYNEKDAITKKPLFSINTQTFTIGDFFKYQKANQTVRQTNATDYLMRLAYKNYVEKTLVQYEEEHLEEKSEDYRMLVREYRDGILLFQLMDNKVWAKALDDTSGLRAFYNKNKEKYTWTERAKVVIYNVPDRKTLDDVKAKLKSKAFVVAEPRLEDVRFETNSTKLTTQGQTALNHAIQTLRQDHSLTIDLFGHADAAEKSSWSRKRAKIVFDSLVAHGVDAKRIKVKDEGKKVPYSGVAAENQRAAFNVYGSTPKALEKAMNAKAPLTLQVTEGMFQRGENAVMDGIKQWKVGDYTIESNGRVIYAEVSAVEAPRNKTLDEARGAVISDYQNYLEKEWLETLHKQYPVQVNNDELKKLIKK</sequence>
<keyword evidence="1 6" id="KW-0413">Isomerase</keyword>
<proteinExistence type="predicted"/>
<dbReference type="Gene3D" id="3.30.1330.60">
    <property type="entry name" value="OmpA-like domain"/>
    <property type="match status" value="1"/>
</dbReference>